<sequence>MDEIYDFHQHTHFAVFHLKKETTEICCYSNSTKYEQYRSSQIEYNDIAYDRNTLDVLKLGHNIKYERDMIPVNVSEERLYELFKKSKNSLDEEDLFLFTAASDFIRLSLEKAIEQEEKIKDSSALHYVFIVPSEWEEEIREALIRPIFVQANLISKSDHKDRLLFCSDLESVCYFLTDPNNSHHVTMTRNTILGRIIPIKSSEVLIKLYLTSIGNRQFDFSDSVKFPKIMNSNSISLTSNDVINGIKEFIKTRFSFDAQEDTIRNIMNEWDDNDTEFIKDKDEASYLMEHFITDKSISELDKHQKTLIKSIRPFDICAEISKHLPNNLKHLIPSNIVKNYSILKFTDKYTSKIEPHKALLQWSRFLFEYNRISLDSSYIVPINRQSKYIGSRAILSGTFRYSINAIQNSDIYCKPRILSTEHSETSSSIFLKSKPDAIMYIDILLDSTVLSFSLLDENGLVKEIWNHDYFVPDISLRSLGSFFTFSEVVTLNVKNS</sequence>
<reference evidence="1" key="1">
    <citation type="submission" date="2021-01" db="EMBL/GenBank/DDBJ databases">
        <title>Metabolic potential, ecology and presence of endohyphal bacteria is reflected in genomic diversity of Mucoromycotina.</title>
        <authorList>
            <person name="Muszewska A."/>
            <person name="Okrasinska A."/>
            <person name="Steczkiewicz K."/>
            <person name="Drgas O."/>
            <person name="Orlowska M."/>
            <person name="Perlinska-Lenart U."/>
            <person name="Aleksandrzak-Piekarczyk T."/>
            <person name="Szatraj K."/>
            <person name="Zielenkiewicz U."/>
            <person name="Pilsyk S."/>
            <person name="Malc E."/>
            <person name="Mieczkowski P."/>
            <person name="Kruszewska J.S."/>
            <person name="Biernat P."/>
            <person name="Pawlowska J."/>
        </authorList>
    </citation>
    <scope>NUCLEOTIDE SEQUENCE</scope>
    <source>
        <strain evidence="1">WA0000018081</strain>
    </source>
</reference>
<proteinExistence type="predicted"/>
<keyword evidence="2" id="KW-1185">Reference proteome</keyword>
<protein>
    <submittedName>
        <fullName evidence="1">Uncharacterized protein</fullName>
    </submittedName>
</protein>
<dbReference type="EMBL" id="JAEPRE010000046">
    <property type="protein sequence ID" value="KAG2234750.1"/>
    <property type="molecule type" value="Genomic_DNA"/>
</dbReference>
<dbReference type="AlphaFoldDB" id="A0A8H7SUK5"/>
<organism evidence="1 2">
    <name type="scientific">Thamnidium elegans</name>
    <dbReference type="NCBI Taxonomy" id="101142"/>
    <lineage>
        <taxon>Eukaryota</taxon>
        <taxon>Fungi</taxon>
        <taxon>Fungi incertae sedis</taxon>
        <taxon>Mucoromycota</taxon>
        <taxon>Mucoromycotina</taxon>
        <taxon>Mucoromycetes</taxon>
        <taxon>Mucorales</taxon>
        <taxon>Mucorineae</taxon>
        <taxon>Mucoraceae</taxon>
        <taxon>Thamnidium</taxon>
    </lineage>
</organism>
<comment type="caution">
    <text evidence="1">The sequence shown here is derived from an EMBL/GenBank/DDBJ whole genome shotgun (WGS) entry which is preliminary data.</text>
</comment>
<accession>A0A8H7SUK5</accession>
<gene>
    <name evidence="1" type="ORF">INT48_000099</name>
</gene>
<dbReference type="Proteomes" id="UP000613177">
    <property type="component" value="Unassembled WGS sequence"/>
</dbReference>
<evidence type="ECO:0000313" key="1">
    <source>
        <dbReference type="EMBL" id="KAG2234750.1"/>
    </source>
</evidence>
<name>A0A8H7SUK5_9FUNG</name>
<evidence type="ECO:0000313" key="2">
    <source>
        <dbReference type="Proteomes" id="UP000613177"/>
    </source>
</evidence>